<dbReference type="AlphaFoldDB" id="A0A0D8XR93"/>
<protein>
    <submittedName>
        <fullName evidence="2">Uncharacterized protein</fullName>
    </submittedName>
</protein>
<dbReference type="Proteomes" id="UP000053766">
    <property type="component" value="Unassembled WGS sequence"/>
</dbReference>
<accession>A0A0D8XR93</accession>
<evidence type="ECO:0000313" key="2">
    <source>
        <dbReference type="EMBL" id="KJH46289.1"/>
    </source>
</evidence>
<feature type="region of interest" description="Disordered" evidence="1">
    <location>
        <begin position="181"/>
        <end position="224"/>
    </location>
</feature>
<dbReference type="STRING" id="29172.A0A0D8XR93"/>
<gene>
    <name evidence="2" type="ORF">DICVIV_07632</name>
</gene>
<keyword evidence="3" id="KW-1185">Reference proteome</keyword>
<dbReference type="EMBL" id="KN716360">
    <property type="protein sequence ID" value="KJH46289.1"/>
    <property type="molecule type" value="Genomic_DNA"/>
</dbReference>
<feature type="compositionally biased region" description="Low complexity" evidence="1">
    <location>
        <begin position="207"/>
        <end position="224"/>
    </location>
</feature>
<reference evidence="2 3" key="1">
    <citation type="submission" date="2013-11" db="EMBL/GenBank/DDBJ databases">
        <title>Draft genome of the bovine lungworm Dictyocaulus viviparus.</title>
        <authorList>
            <person name="Mitreva M."/>
        </authorList>
    </citation>
    <scope>NUCLEOTIDE SEQUENCE [LARGE SCALE GENOMIC DNA]</scope>
    <source>
        <strain evidence="2 3">HannoverDv2000</strain>
    </source>
</reference>
<sequence length="224" mass="24268">MNVSKIESSRVPTDHDECNAKMTVIDESTKGEKVVFRIPSLATPIQLTNVFSNLQPSSDQVPMSDSDIEAKGDVVLKSCLTSSSGSCHEGLISVLRDDDMFSHDMKAAILNARCDEDMEDNFARRFRLRPSVALIQKQGIVRDRVNLFRQLGNSMPVPLEPISGRSSGLSSRSSLDAASLLGDDELAKPSAPPVTHSLNMGVSKRNSSVSTSLQSFSSSIQSPK</sequence>
<proteinExistence type="predicted"/>
<reference evidence="3" key="2">
    <citation type="journal article" date="2016" name="Sci. Rep.">
        <title>Dictyocaulus viviparus genome, variome and transcriptome elucidate lungworm biology and support future intervention.</title>
        <authorList>
            <person name="McNulty S.N."/>
            <person name="Strube C."/>
            <person name="Rosa B.A."/>
            <person name="Martin J.C."/>
            <person name="Tyagi R."/>
            <person name="Choi Y.J."/>
            <person name="Wang Q."/>
            <person name="Hallsworth Pepin K."/>
            <person name="Zhang X."/>
            <person name="Ozersky P."/>
            <person name="Wilson R.K."/>
            <person name="Sternberg P.W."/>
            <person name="Gasser R.B."/>
            <person name="Mitreva M."/>
        </authorList>
    </citation>
    <scope>NUCLEOTIDE SEQUENCE [LARGE SCALE GENOMIC DNA]</scope>
    <source>
        <strain evidence="3">HannoverDv2000</strain>
    </source>
</reference>
<name>A0A0D8XR93_DICVI</name>
<evidence type="ECO:0000313" key="3">
    <source>
        <dbReference type="Proteomes" id="UP000053766"/>
    </source>
</evidence>
<organism evidence="2 3">
    <name type="scientific">Dictyocaulus viviparus</name>
    <name type="common">Bovine lungworm</name>
    <dbReference type="NCBI Taxonomy" id="29172"/>
    <lineage>
        <taxon>Eukaryota</taxon>
        <taxon>Metazoa</taxon>
        <taxon>Ecdysozoa</taxon>
        <taxon>Nematoda</taxon>
        <taxon>Chromadorea</taxon>
        <taxon>Rhabditida</taxon>
        <taxon>Rhabditina</taxon>
        <taxon>Rhabditomorpha</taxon>
        <taxon>Strongyloidea</taxon>
        <taxon>Metastrongylidae</taxon>
        <taxon>Dictyocaulus</taxon>
    </lineage>
</organism>
<dbReference type="OrthoDB" id="5875114at2759"/>
<feature type="compositionally biased region" description="Polar residues" evidence="1">
    <location>
        <begin position="196"/>
        <end position="206"/>
    </location>
</feature>
<evidence type="ECO:0000256" key="1">
    <source>
        <dbReference type="SAM" id="MobiDB-lite"/>
    </source>
</evidence>